<accession>A0ABT6YUW5</accession>
<protein>
    <submittedName>
        <fullName evidence="1">Uncharacterized protein</fullName>
    </submittedName>
</protein>
<evidence type="ECO:0000313" key="1">
    <source>
        <dbReference type="EMBL" id="MDI9867412.1"/>
    </source>
</evidence>
<dbReference type="EMBL" id="JASHID010000029">
    <property type="protein sequence ID" value="MDI9867412.1"/>
    <property type="molecule type" value="Genomic_DNA"/>
</dbReference>
<dbReference type="Proteomes" id="UP001236569">
    <property type="component" value="Unassembled WGS sequence"/>
</dbReference>
<proteinExistence type="predicted"/>
<dbReference type="RefSeq" id="WP_283372067.1">
    <property type="nucleotide sequence ID" value="NZ_JASHID010000029.1"/>
</dbReference>
<sequence>MIRKIYFIILLGFMLIWACDNPLEGFALRFKEPIDKAKLDIRIYNTNGALPAGLTVRFGGADSSLVVTNLNTKKFKLSAEGVMIVAVNPEVIPSAENPIRFSVIVEAPGFTKVVRSLVYTSQANKSLSIPLFSESTAPTGVSASEWKGLNFKANQTFSSSIVGRTTNNQITLLAETVVKDAWQNIITGTWSLVAHYFDQRARGYLPAGGVATNAVDSQGRTVEPFDLPNLAGFVYLEMANELGQTAKTLSKSLYYSMDLSNITQNPQTGKALAVGDIIPIISYDTDTGQWKLFQTYKVEKNTSTGALFVRFEVNTLGYWIAGWPRTICSKGPTFVFKSQLKNVDLVYYCQLIDAQTQKVFREYYLNINDGARFTVTYIPMEVQQVQLKVTALNNYTGGDKTQILGTSATVGLCEDKMLNIDLSKFSTPPAISASFNVVCPAGKTVDLAALPALFRIQISAVGANTWKDLVTLTRTSTSASTYRLLKNVRYDFRASTDGGVTWPYKENSKLIDQSTISYKIEDKSFCK</sequence>
<keyword evidence="2" id="KW-1185">Reference proteome</keyword>
<gene>
    <name evidence="1" type="ORF">QM480_23920</name>
</gene>
<evidence type="ECO:0000313" key="2">
    <source>
        <dbReference type="Proteomes" id="UP001236569"/>
    </source>
</evidence>
<comment type="caution">
    <text evidence="1">The sequence shown here is derived from an EMBL/GenBank/DDBJ whole genome shotgun (WGS) entry which is preliminary data.</text>
</comment>
<name>A0ABT6YUW5_9BACT</name>
<organism evidence="1 2">
    <name type="scientific">Flectobacillus longus</name>
    <dbReference type="NCBI Taxonomy" id="2984207"/>
    <lineage>
        <taxon>Bacteria</taxon>
        <taxon>Pseudomonadati</taxon>
        <taxon>Bacteroidota</taxon>
        <taxon>Cytophagia</taxon>
        <taxon>Cytophagales</taxon>
        <taxon>Flectobacillaceae</taxon>
        <taxon>Flectobacillus</taxon>
    </lineage>
</organism>
<reference evidence="1 2" key="1">
    <citation type="submission" date="2023-05" db="EMBL/GenBank/DDBJ databases">
        <title>Novel species of genus Flectobacillus isolated from stream in China.</title>
        <authorList>
            <person name="Lu H."/>
        </authorList>
    </citation>
    <scope>NUCLEOTIDE SEQUENCE [LARGE SCALE GENOMIC DNA]</scope>
    <source>
        <strain evidence="1 2">DC10W</strain>
    </source>
</reference>